<dbReference type="Gene3D" id="3.30.70.100">
    <property type="match status" value="1"/>
</dbReference>
<dbReference type="InterPro" id="IPR040503">
    <property type="entry name" value="TRHO_N"/>
</dbReference>
<accession>A0A5A8DQX0</accession>
<evidence type="ECO:0000313" key="6">
    <source>
        <dbReference type="EMBL" id="KAA0171641.1"/>
    </source>
</evidence>
<dbReference type="Proteomes" id="UP000324907">
    <property type="component" value="Unassembled WGS sequence"/>
</dbReference>
<dbReference type="EMBL" id="VLTN01000021">
    <property type="protein sequence ID" value="KAA0152372.1"/>
    <property type="molecule type" value="Genomic_DNA"/>
</dbReference>
<keyword evidence="9" id="KW-1185">Reference proteome</keyword>
<proteinExistence type="predicted"/>
<evidence type="ECO:0000259" key="2">
    <source>
        <dbReference type="PROSITE" id="PS50206"/>
    </source>
</evidence>
<evidence type="ECO:0000313" key="4">
    <source>
        <dbReference type="EMBL" id="KAA0152372.1"/>
    </source>
</evidence>
<dbReference type="Proteomes" id="UP000323011">
    <property type="component" value="Unassembled WGS sequence"/>
</dbReference>
<feature type="region of interest" description="Disordered" evidence="1">
    <location>
        <begin position="294"/>
        <end position="321"/>
    </location>
</feature>
<evidence type="ECO:0000313" key="11">
    <source>
        <dbReference type="Proteomes" id="UP000325113"/>
    </source>
</evidence>
<evidence type="ECO:0000313" key="9">
    <source>
        <dbReference type="Proteomes" id="UP000323011"/>
    </source>
</evidence>
<evidence type="ECO:0000256" key="1">
    <source>
        <dbReference type="SAM" id="MobiDB-lite"/>
    </source>
</evidence>
<dbReference type="InterPro" id="IPR001763">
    <property type="entry name" value="Rhodanese-like_dom"/>
</dbReference>
<dbReference type="AlphaFoldDB" id="A0A5A8DQX0"/>
<protein>
    <recommendedName>
        <fullName evidence="2">Rhodanese domain-containing protein</fullName>
    </recommendedName>
</protein>
<dbReference type="EMBL" id="HBET01015145">
    <property type="protein sequence ID" value="CAD8565901.1"/>
    <property type="molecule type" value="Transcribed_RNA"/>
</dbReference>
<dbReference type="EMBL" id="VLTO01000006">
    <property type="protein sequence ID" value="KAA0176834.1"/>
    <property type="molecule type" value="Genomic_DNA"/>
</dbReference>
<dbReference type="PANTHER" id="PTHR43268:SF6">
    <property type="entry name" value="THIOSULFATE SULFURTRANSFERASE_RHODANESE-LIKE DOMAIN-CONTAINING PROTEIN 2"/>
    <property type="match status" value="1"/>
</dbReference>
<dbReference type="Gene3D" id="3.40.250.10">
    <property type="entry name" value="Rhodanese-like domain"/>
    <property type="match status" value="1"/>
</dbReference>
<dbReference type="PANTHER" id="PTHR43268">
    <property type="entry name" value="THIOSULFATE SULFURTRANSFERASE/RHODANESE-LIKE DOMAIN-CONTAINING PROTEIN 2"/>
    <property type="match status" value="1"/>
</dbReference>
<dbReference type="OrthoDB" id="25002at2759"/>
<dbReference type="Proteomes" id="UP000325113">
    <property type="component" value="Unassembled WGS sequence"/>
</dbReference>
<dbReference type="PROSITE" id="PS50206">
    <property type="entry name" value="RHODANESE_3"/>
    <property type="match status" value="1"/>
</dbReference>
<dbReference type="EMBL" id="VLTL01000005">
    <property type="protein sequence ID" value="KAA0171641.1"/>
    <property type="molecule type" value="Genomic_DNA"/>
</dbReference>
<feature type="domain" description="Rhodanese" evidence="2">
    <location>
        <begin position="183"/>
        <end position="278"/>
    </location>
</feature>
<evidence type="ECO:0000313" key="3">
    <source>
        <dbReference type="EMBL" id="CAD8565901.1"/>
    </source>
</evidence>
<dbReference type="InterPro" id="IPR020936">
    <property type="entry name" value="TrhO"/>
</dbReference>
<organism evidence="5 11">
    <name type="scientific">Cafeteria roenbergensis</name>
    <name type="common">Marine flagellate</name>
    <dbReference type="NCBI Taxonomy" id="33653"/>
    <lineage>
        <taxon>Eukaryota</taxon>
        <taxon>Sar</taxon>
        <taxon>Stramenopiles</taxon>
        <taxon>Bigyra</taxon>
        <taxon>Opalozoa</taxon>
        <taxon>Bicosoecida</taxon>
        <taxon>Cafeteriaceae</taxon>
        <taxon>Cafeteria</taxon>
    </lineage>
</organism>
<dbReference type="Pfam" id="PF00581">
    <property type="entry name" value="Rhodanese"/>
    <property type="match status" value="1"/>
</dbReference>
<evidence type="ECO:0000313" key="10">
    <source>
        <dbReference type="Proteomes" id="UP000324907"/>
    </source>
</evidence>
<dbReference type="InterPro" id="IPR036873">
    <property type="entry name" value="Rhodanese-like_dom_sf"/>
</dbReference>
<dbReference type="EMBL" id="VLTM01000004">
    <property type="protein sequence ID" value="KAA0167816.1"/>
    <property type="molecule type" value="Genomic_DNA"/>
</dbReference>
<evidence type="ECO:0000313" key="5">
    <source>
        <dbReference type="EMBL" id="KAA0167816.1"/>
    </source>
</evidence>
<reference evidence="3" key="2">
    <citation type="submission" date="2021-01" db="EMBL/GenBank/DDBJ databases">
        <authorList>
            <person name="Corre E."/>
            <person name="Pelletier E."/>
            <person name="Niang G."/>
            <person name="Scheremetjew M."/>
            <person name="Finn R."/>
            <person name="Kale V."/>
            <person name="Holt S."/>
            <person name="Cochrane G."/>
            <person name="Meng A."/>
            <person name="Brown T."/>
            <person name="Cohen L."/>
        </authorList>
    </citation>
    <scope>NUCLEOTIDE SEQUENCE</scope>
    <source>
        <strain evidence="3">E4-10</strain>
    </source>
</reference>
<evidence type="ECO:0000313" key="7">
    <source>
        <dbReference type="EMBL" id="KAA0176834.1"/>
    </source>
</evidence>
<name>A0A5A8DQX0_CAFRO</name>
<reference evidence="8 9" key="1">
    <citation type="submission" date="2019-07" db="EMBL/GenBank/DDBJ databases">
        <title>Genomes of Cafeteria roenbergensis.</title>
        <authorList>
            <person name="Fischer M.G."/>
            <person name="Hackl T."/>
            <person name="Roman M."/>
        </authorList>
    </citation>
    <scope>NUCLEOTIDE SEQUENCE [LARGE SCALE GENOMIC DNA]</scope>
    <source>
        <strain evidence="4 9">BVI</strain>
        <strain evidence="5 11">Cflag</strain>
        <strain evidence="7 8">E4-10P</strain>
        <strain evidence="6 10">RCC970-E3</strain>
    </source>
</reference>
<sequence>MSAVAAVTAPESAAAAAASVAAVVEAPHAPDLPAPFDGSAPWRAYGLRGQSHYVILFYQYTDIKDAEAEAHDQNAKCEELGLLGRLLVSSEGLNGSMCGTVAAIERYVGWMRAREAFVDTDWKGSTSDEQCFGDLHVRVVKEIIATGNAVKPPHEGDAEPEGEELAPEVFHERLSKELASGSPGSDWVLLDCRNENESAVGTFEGALRVPMRSFAEFPKWTADHAEELKGKRVMMFCTGGIRCRKGSAIVNKFGEPADVVQLRGGIHRYLETFPTGGLWRGRNFVFDKRQSLAPPSCDRPLPSEAAADGSEAHSRAGAPSGTAAAAAADAAGAAPAAAGEGGVYGRCHKCERPWEEFSGRDVCQVCRFLLLVCPDCRKAERGLFWCHNHTAMEGVYMRYLDDSTPEELAAQRDALDAMHAAINTGRRLKNKRRTLARQCARIDERLAALADGSATVAPRATMHPCPTCAELSCAGDCWGFWSSKLECQREKGLLRARDELYVLESKHDE</sequence>
<dbReference type="SMART" id="SM00450">
    <property type="entry name" value="RHOD"/>
    <property type="match status" value="1"/>
</dbReference>
<dbReference type="SUPFAM" id="SSF52821">
    <property type="entry name" value="Rhodanese/Cell cycle control phosphatase"/>
    <property type="match status" value="1"/>
</dbReference>
<dbReference type="Pfam" id="PF17773">
    <property type="entry name" value="UPF0176_N"/>
    <property type="match status" value="1"/>
</dbReference>
<gene>
    <name evidence="3" type="ORF">CROE0942_LOCUS10279</name>
    <name evidence="7" type="ORF">FNF27_01656</name>
    <name evidence="6" type="ORF">FNF28_00574</name>
    <name evidence="4" type="ORF">FNF29_03938</name>
    <name evidence="5" type="ORF">FNF31_00751</name>
</gene>
<dbReference type="Proteomes" id="UP000322899">
    <property type="component" value="Unassembled WGS sequence"/>
</dbReference>
<evidence type="ECO:0000313" key="8">
    <source>
        <dbReference type="Proteomes" id="UP000322899"/>
    </source>
</evidence>